<dbReference type="GO" id="GO:0030288">
    <property type="term" value="C:outer membrane-bounded periplasmic space"/>
    <property type="evidence" value="ECO:0007669"/>
    <property type="project" value="InterPro"/>
</dbReference>
<evidence type="ECO:0000256" key="4">
    <source>
        <dbReference type="ARBA" id="ARBA00022729"/>
    </source>
</evidence>
<dbReference type="InterPro" id="IPR038404">
    <property type="entry name" value="TRAP_DctP_sf"/>
</dbReference>
<dbReference type="NCBIfam" id="TIGR00787">
    <property type="entry name" value="dctP"/>
    <property type="match status" value="1"/>
</dbReference>
<keyword evidence="7" id="KW-1185">Reference proteome</keyword>
<evidence type="ECO:0000256" key="2">
    <source>
        <dbReference type="ARBA" id="ARBA00009023"/>
    </source>
</evidence>
<keyword evidence="4 5" id="KW-0732">Signal</keyword>
<dbReference type="InterPro" id="IPR018389">
    <property type="entry name" value="DctP_fam"/>
</dbReference>
<dbReference type="GO" id="GO:0055085">
    <property type="term" value="P:transmembrane transport"/>
    <property type="evidence" value="ECO:0007669"/>
    <property type="project" value="InterPro"/>
</dbReference>
<dbReference type="PANTHER" id="PTHR33376">
    <property type="match status" value="1"/>
</dbReference>
<feature type="signal peptide" evidence="5">
    <location>
        <begin position="1"/>
        <end position="29"/>
    </location>
</feature>
<proteinExistence type="inferred from homology"/>
<dbReference type="InterPro" id="IPR004682">
    <property type="entry name" value="TRAP_DctP"/>
</dbReference>
<feature type="chain" id="PRO_5013050723" evidence="5">
    <location>
        <begin position="30"/>
        <end position="330"/>
    </location>
</feature>
<accession>A0A1Y2KVI9</accession>
<dbReference type="STRING" id="1293891.TMES_21110"/>
<evidence type="ECO:0000256" key="1">
    <source>
        <dbReference type="ARBA" id="ARBA00004196"/>
    </source>
</evidence>
<dbReference type="CDD" id="cd13672">
    <property type="entry name" value="PBP2_TRAP_Siap"/>
    <property type="match status" value="1"/>
</dbReference>
<evidence type="ECO:0000256" key="3">
    <source>
        <dbReference type="ARBA" id="ARBA00022448"/>
    </source>
</evidence>
<gene>
    <name evidence="6" type="ORF">TMES_21110</name>
</gene>
<dbReference type="EMBL" id="JFKA01000019">
    <property type="protein sequence ID" value="OSQ35437.1"/>
    <property type="molecule type" value="Genomic_DNA"/>
</dbReference>
<reference evidence="6 7" key="1">
    <citation type="submission" date="2014-03" db="EMBL/GenBank/DDBJ databases">
        <title>The draft genome sequence of Thalassospira mesophila JCM 18969.</title>
        <authorList>
            <person name="Lai Q."/>
            <person name="Shao Z."/>
        </authorList>
    </citation>
    <scope>NUCLEOTIDE SEQUENCE [LARGE SCALE GENOMIC DNA]</scope>
    <source>
        <strain evidence="6 7">JCM 18969</strain>
    </source>
</reference>
<dbReference type="Gene3D" id="3.40.190.170">
    <property type="entry name" value="Bacterial extracellular solute-binding protein, family 7"/>
    <property type="match status" value="1"/>
</dbReference>
<organism evidence="6 7">
    <name type="scientific">Thalassospira mesophila</name>
    <dbReference type="NCBI Taxonomy" id="1293891"/>
    <lineage>
        <taxon>Bacteria</taxon>
        <taxon>Pseudomonadati</taxon>
        <taxon>Pseudomonadota</taxon>
        <taxon>Alphaproteobacteria</taxon>
        <taxon>Rhodospirillales</taxon>
        <taxon>Thalassospiraceae</taxon>
        <taxon>Thalassospira</taxon>
    </lineage>
</organism>
<keyword evidence="3" id="KW-0813">Transport</keyword>
<evidence type="ECO:0000313" key="6">
    <source>
        <dbReference type="EMBL" id="OSQ35437.1"/>
    </source>
</evidence>
<dbReference type="AlphaFoldDB" id="A0A1Y2KVI9"/>
<dbReference type="Pfam" id="PF03480">
    <property type="entry name" value="DctP"/>
    <property type="match status" value="1"/>
</dbReference>
<dbReference type="PANTHER" id="PTHR33376:SF4">
    <property type="entry name" value="SIALIC ACID-BINDING PERIPLASMIC PROTEIN SIAP"/>
    <property type="match status" value="1"/>
</dbReference>
<dbReference type="RefSeq" id="WP_085586335.1">
    <property type="nucleotide sequence ID" value="NZ_JFKA01000019.1"/>
</dbReference>
<dbReference type="OrthoDB" id="7375081at2"/>
<protein>
    <submittedName>
        <fullName evidence="6">ABC transporter substrate-binding protein</fullName>
    </submittedName>
</protein>
<evidence type="ECO:0000256" key="5">
    <source>
        <dbReference type="SAM" id="SignalP"/>
    </source>
</evidence>
<dbReference type="Proteomes" id="UP000193391">
    <property type="component" value="Unassembled WGS sequence"/>
</dbReference>
<comment type="subcellular location">
    <subcellularLocation>
        <location evidence="1">Cell envelope</location>
    </subcellularLocation>
</comment>
<dbReference type="NCBIfam" id="NF037995">
    <property type="entry name" value="TRAP_S1"/>
    <property type="match status" value="1"/>
</dbReference>
<name>A0A1Y2KVI9_9PROT</name>
<sequence>MFKSLKAIVPSTALVAATLAFGLVTSAQATTVLKFAHVYDESTPYHKVLLDAAKEIKAKTDDRYEMQVFPSSSLGNEESINEGLSLGTVDLIYTGPAFMAQSYPDIGLIDYPFVFRNYDHWEAFWNSDLRDEMAKGYQDATGNVLITHTYYGTRQVTANKPILKPSDMKGLKIRVPNAPAYTLFPKAVGANPTPMAFSEVYLGLQQGVVDAQENPLPTIKAGQFYEVQSDISLTGHTIATLTTLMSGTTYDNIDEADRKIIIGILRDASATATKEVRDQEASLVQWFKDKGVKVHDVDRQPFMDIVQPLLKGKDMPWSPETFDRLQAIGK</sequence>
<comment type="caution">
    <text evidence="6">The sequence shown here is derived from an EMBL/GenBank/DDBJ whole genome shotgun (WGS) entry which is preliminary data.</text>
</comment>
<comment type="similarity">
    <text evidence="2">Belongs to the bacterial solute-binding protein 7 family.</text>
</comment>
<dbReference type="PIRSF" id="PIRSF006470">
    <property type="entry name" value="DctB"/>
    <property type="match status" value="1"/>
</dbReference>
<evidence type="ECO:0000313" key="7">
    <source>
        <dbReference type="Proteomes" id="UP000193391"/>
    </source>
</evidence>